<protein>
    <recommendedName>
        <fullName evidence="3">Lipoprotein</fullName>
    </recommendedName>
</protein>
<name>A0A5E4TGZ9_9BURK</name>
<sequence length="314" mass="34149">MTSTMRFSLWNALKGLLIVSVGLLGACQSVVQPTNYALPTITMHNKNGDQKCSFSLYDGGEINFKNTSNCDNDKYYSFEITGAHEGMAIEFHDAPTCNGSEPHANYVVSFKNGAGPIGSVASTSVEQSMGKSVGTRLTDGAGNDVLIADGYKSGQLVDKVSCVKVSMLLPDGPFRIRSRRFPDMCLTGNPAMGNRINLAACADGNAYQMFFEKNDAERTIYAVWVPREKNFIPFMRYAFSSDTSPWFVDLLPRAGVVGDPLRYLARNGQLGTWQGCVWGVNHVEGGIVVTTCSGDDPVAGDKWSMELTTKAQKK</sequence>
<organism evidence="1 2">
    <name type="scientific">Pandoraea pneumonica</name>
    <dbReference type="NCBI Taxonomy" id="2508299"/>
    <lineage>
        <taxon>Bacteria</taxon>
        <taxon>Pseudomonadati</taxon>
        <taxon>Pseudomonadota</taxon>
        <taxon>Betaproteobacteria</taxon>
        <taxon>Burkholderiales</taxon>
        <taxon>Burkholderiaceae</taxon>
        <taxon>Pandoraea</taxon>
    </lineage>
</organism>
<evidence type="ECO:0000313" key="1">
    <source>
        <dbReference type="EMBL" id="VVD87157.1"/>
    </source>
</evidence>
<reference evidence="1 2" key="1">
    <citation type="submission" date="2019-08" db="EMBL/GenBank/DDBJ databases">
        <authorList>
            <person name="Peeters C."/>
        </authorList>
    </citation>
    <scope>NUCLEOTIDE SEQUENCE [LARGE SCALE GENOMIC DNA]</scope>
    <source>
        <strain evidence="1 2">LMG 31114</strain>
    </source>
</reference>
<dbReference type="Proteomes" id="UP000366945">
    <property type="component" value="Unassembled WGS sequence"/>
</dbReference>
<dbReference type="GeneID" id="300403514"/>
<accession>A0A5E4TGZ9</accession>
<dbReference type="OrthoDB" id="8943645at2"/>
<evidence type="ECO:0000313" key="2">
    <source>
        <dbReference type="Proteomes" id="UP000366945"/>
    </source>
</evidence>
<proteinExistence type="predicted"/>
<dbReference type="AlphaFoldDB" id="A0A5E4TGZ9"/>
<gene>
    <name evidence="1" type="ORF">PPN31114_01460</name>
</gene>
<dbReference type="PROSITE" id="PS51257">
    <property type="entry name" value="PROKAR_LIPOPROTEIN"/>
    <property type="match status" value="1"/>
</dbReference>
<dbReference type="RefSeq" id="WP_150678733.1">
    <property type="nucleotide sequence ID" value="NZ_CABPSK010000001.1"/>
</dbReference>
<keyword evidence="2" id="KW-1185">Reference proteome</keyword>
<dbReference type="EMBL" id="CABPSK010000001">
    <property type="protein sequence ID" value="VVD87157.1"/>
    <property type="molecule type" value="Genomic_DNA"/>
</dbReference>
<evidence type="ECO:0008006" key="3">
    <source>
        <dbReference type="Google" id="ProtNLM"/>
    </source>
</evidence>